<feature type="compositionally biased region" description="Polar residues" evidence="2">
    <location>
        <begin position="999"/>
        <end position="1011"/>
    </location>
</feature>
<dbReference type="RefSeq" id="XP_040929002.1">
    <property type="nucleotide sequence ID" value="XM_041073068.2"/>
</dbReference>
<name>A0A8M1HKI7_BETSP</name>
<feature type="coiled-coil region" evidence="1">
    <location>
        <begin position="435"/>
        <end position="462"/>
    </location>
</feature>
<proteinExistence type="predicted"/>
<accession>A0A8M1HKI7</accession>
<feature type="region of interest" description="Disordered" evidence="2">
    <location>
        <begin position="137"/>
        <end position="183"/>
    </location>
</feature>
<feature type="compositionally biased region" description="Polar residues" evidence="2">
    <location>
        <begin position="837"/>
        <end position="846"/>
    </location>
</feature>
<feature type="region of interest" description="Disordered" evidence="2">
    <location>
        <begin position="710"/>
        <end position="733"/>
    </location>
</feature>
<evidence type="ECO:0000313" key="4">
    <source>
        <dbReference type="RefSeq" id="XP_040929002.1"/>
    </source>
</evidence>
<feature type="compositionally biased region" description="Polar residues" evidence="2">
    <location>
        <begin position="306"/>
        <end position="317"/>
    </location>
</feature>
<dbReference type="PANTHER" id="PTHR21510">
    <property type="entry name" value="AKNA DOMAIN-CONTAINING PROTEIN"/>
    <property type="match status" value="1"/>
</dbReference>
<dbReference type="GO" id="GO:0021849">
    <property type="term" value="P:neuroblast division in subventricular zone"/>
    <property type="evidence" value="ECO:0007669"/>
    <property type="project" value="TreeGrafter"/>
</dbReference>
<feature type="compositionally biased region" description="Basic and acidic residues" evidence="2">
    <location>
        <begin position="169"/>
        <end position="183"/>
    </location>
</feature>
<feature type="compositionally biased region" description="Basic and acidic residues" evidence="2">
    <location>
        <begin position="318"/>
        <end position="327"/>
    </location>
</feature>
<dbReference type="GeneID" id="114866600"/>
<dbReference type="GO" id="GO:0001837">
    <property type="term" value="P:epithelial to mesenchymal transition"/>
    <property type="evidence" value="ECO:0007669"/>
    <property type="project" value="TreeGrafter"/>
</dbReference>
<keyword evidence="1" id="KW-0175">Coiled coil</keyword>
<feature type="compositionally biased region" description="Polar residues" evidence="2">
    <location>
        <begin position="723"/>
        <end position="732"/>
    </location>
</feature>
<gene>
    <name evidence="4 5" type="primary">akna</name>
</gene>
<dbReference type="AlphaFoldDB" id="A0A8M1HKI7"/>
<feature type="compositionally biased region" description="Basic and acidic residues" evidence="2">
    <location>
        <begin position="137"/>
        <end position="151"/>
    </location>
</feature>
<dbReference type="PANTHER" id="PTHR21510:SF15">
    <property type="entry name" value="MICROTUBULE ORGANIZATION PROTEIN AKNA"/>
    <property type="match status" value="1"/>
</dbReference>
<feature type="region of interest" description="Disordered" evidence="2">
    <location>
        <begin position="284"/>
        <end position="348"/>
    </location>
</feature>
<feature type="region of interest" description="Disordered" evidence="2">
    <location>
        <begin position="747"/>
        <end position="789"/>
    </location>
</feature>
<feature type="compositionally biased region" description="Polar residues" evidence="2">
    <location>
        <begin position="862"/>
        <end position="871"/>
    </location>
</feature>
<evidence type="ECO:0000256" key="1">
    <source>
        <dbReference type="SAM" id="Coils"/>
    </source>
</evidence>
<dbReference type="RefSeq" id="XP_040929003.1">
    <property type="nucleotide sequence ID" value="XM_041073069.2"/>
</dbReference>
<dbReference type="InterPro" id="IPR052655">
    <property type="entry name" value="AKNA_Centrosome-Trans_reg"/>
</dbReference>
<evidence type="ECO:0000256" key="2">
    <source>
        <dbReference type="SAM" id="MobiDB-lite"/>
    </source>
</evidence>
<protein>
    <submittedName>
        <fullName evidence="4 5">Microtubule organization protein AKNA isoform X1</fullName>
    </submittedName>
</protein>
<feature type="region of interest" description="Disordered" evidence="2">
    <location>
        <begin position="363"/>
        <end position="385"/>
    </location>
</feature>
<sequence length="1264" mass="140643">MDTRKKTTAGVLVWTPAPVCTLPTRSVLYEDENGEQAEKDDFVSQMNENGIIGLSEDLKNVELGETCSGKDSDCNLGCHPTLLTSEKLYPNGYKWDTPPEEMRYSFKDHLTDTELPGEKGRNLLPYNMMSSVEAQRENEAKKRGKSQRIEHLSVGGSPNANIKMKHRDKKENSSDVTRTENDHSCTSGVINGLIKSYINKVDNKKIRSPPSCGHYTPAGVSCQPCQGPQSARLTSALTLPYLLHFTPEEFAAAPGIDAETFPEMDFIESLTDSESSLRSSLCSLRKSKSNQQKGHQAPAICPELHMSQNCSSKSRQSPNRDSEKHNFDTNTKAAEMNKSKKWTLSHRTPDLSKVESRIRFPKNGAKLPKSKLSSKKEFPGSPVVHKSPAEMMKDVFLEASDQPPSASDCDKTPASALPFAVPQDVRSWQQATILLEQLQEDYNRLLTKYAEAENTIDRLRLEAKVNLYSDLPKPGPSLHSGQRHDASKFMMMLDFPQTQKADIKSAFPSNGHSSSQTEQVDNILYIQADSFLQQLQAYQDILSGKKLKPHEQMRDLSKLVKALDSLERGYLLAKDDHKLLHQEGTKVNHFDPERKLEGLIYQCGLYMDELKEQVEKMPKGQPTCETHPSPPTDPNLSHVSSEMGKTLPHPQTLSVPLMVDYGAVEVSSVTEESDQMEVEDDEIFKSFYLKPMTGKHRYVPKDSVSVIDGNIKSNHQDHPPLHTSKQQTSRSIPSLHGLTTLPVHVPSSSRRFGMSKSHSTSLNSLGEITTPETRISPQHTGSSKLLSQNGIISPEADSGFVGSERSHLTPLAAWSLLHQSASEGSEAFLNDERTKKPSTVTRTSLASSPSHSHMEPSESSHLTPDQQMRNRQGQRHHIFSCSPQHWLIQTEQPRMSCRTAHSASEDGQSEHFNKYITLVHRTNSSSMQYDRGNSVRAPGFSQVVNRDDAIESLQAELTTLKERLESCLENKKPYCSVRASPSDPCSTFAPHMHGDERQNNINRGRGQTNTDNEVEELRRGSRSSASAHRQKAQSDICKLTISELKSSVVSPQPQMAKCTQTSAVEMDNYPHTNAVYNRMPRRGKPDVSIRDRACQSEADGKTEAVCSSHCRHYPLCRRPNLYRSAKQADSGCCRGPGFATYRSCQLPPEFTVKAECGTFNAAPPILLQYMPMCPPPILLYSSPINASPNNSGASSAVRGCGEPLTEVKERNRCSLSADKQLSLDRSLNKAIRAARHMKDTSRRMAHSLATGLEYQELLTQSCSY</sequence>
<dbReference type="GO" id="GO:0005813">
    <property type="term" value="C:centrosome"/>
    <property type="evidence" value="ECO:0007669"/>
    <property type="project" value="TreeGrafter"/>
</dbReference>
<feature type="region of interest" description="Disordered" evidence="2">
    <location>
        <begin position="618"/>
        <end position="646"/>
    </location>
</feature>
<dbReference type="GO" id="GO:0060234">
    <property type="term" value="P:neuroblast delamination"/>
    <property type="evidence" value="ECO:0007669"/>
    <property type="project" value="TreeGrafter"/>
</dbReference>
<keyword evidence="3" id="KW-1185">Reference proteome</keyword>
<dbReference type="Proteomes" id="UP000515150">
    <property type="component" value="Chromosome 12"/>
</dbReference>
<evidence type="ECO:0000313" key="5">
    <source>
        <dbReference type="RefSeq" id="XP_040929003.1"/>
    </source>
</evidence>
<dbReference type="OrthoDB" id="10035553at2759"/>
<dbReference type="CTD" id="80709"/>
<organism evidence="3 5">
    <name type="scientific">Betta splendens</name>
    <name type="common">Siamese fighting fish</name>
    <dbReference type="NCBI Taxonomy" id="158456"/>
    <lineage>
        <taxon>Eukaryota</taxon>
        <taxon>Metazoa</taxon>
        <taxon>Chordata</taxon>
        <taxon>Craniata</taxon>
        <taxon>Vertebrata</taxon>
        <taxon>Euteleostomi</taxon>
        <taxon>Actinopterygii</taxon>
        <taxon>Neopterygii</taxon>
        <taxon>Teleostei</taxon>
        <taxon>Neoteleostei</taxon>
        <taxon>Acanthomorphata</taxon>
        <taxon>Anabantaria</taxon>
        <taxon>Anabantiformes</taxon>
        <taxon>Anabantoidei</taxon>
        <taxon>Osphronemidae</taxon>
        <taxon>Betta</taxon>
    </lineage>
</organism>
<reference evidence="4 5" key="1">
    <citation type="submission" date="2025-04" db="UniProtKB">
        <authorList>
            <consortium name="RefSeq"/>
        </authorList>
    </citation>
    <scope>IDENTIFICATION</scope>
</reference>
<evidence type="ECO:0000313" key="3">
    <source>
        <dbReference type="Proteomes" id="UP000515150"/>
    </source>
</evidence>
<feature type="region of interest" description="Disordered" evidence="2">
    <location>
        <begin position="825"/>
        <end position="875"/>
    </location>
</feature>
<feature type="region of interest" description="Disordered" evidence="2">
    <location>
        <begin position="994"/>
        <end position="1031"/>
    </location>
</feature>